<dbReference type="EMBL" id="DRGN01000067">
    <property type="protein sequence ID" value="HET99735.1"/>
    <property type="molecule type" value="Genomic_DNA"/>
</dbReference>
<organism evidence="4 5">
    <name type="scientific">Aurantimonas coralicida</name>
    <dbReference type="NCBI Taxonomy" id="182270"/>
    <lineage>
        <taxon>Bacteria</taxon>
        <taxon>Pseudomonadati</taxon>
        <taxon>Pseudomonadota</taxon>
        <taxon>Alphaproteobacteria</taxon>
        <taxon>Hyphomicrobiales</taxon>
        <taxon>Aurantimonadaceae</taxon>
        <taxon>Aurantimonas</taxon>
    </lineage>
</organism>
<dbReference type="GO" id="GO:0030288">
    <property type="term" value="C:outer membrane-bounded periplasmic space"/>
    <property type="evidence" value="ECO:0007669"/>
    <property type="project" value="TreeGrafter"/>
</dbReference>
<accession>A0A9C9NDS4</accession>
<comment type="caution">
    <text evidence="4">The sequence shown here is derived from an EMBL/GenBank/DDBJ whole genome shotgun (WGS) entry which is preliminary data.</text>
</comment>
<dbReference type="Gene3D" id="3.40.710.10">
    <property type="entry name" value="DD-peptidase/beta-lactamase superfamily"/>
    <property type="match status" value="1"/>
</dbReference>
<feature type="non-terminal residue" evidence="4">
    <location>
        <position position="1"/>
    </location>
</feature>
<evidence type="ECO:0000313" key="5">
    <source>
        <dbReference type="Proteomes" id="UP000885680"/>
    </source>
</evidence>
<keyword evidence="1" id="KW-0328">Glycosyltransferase</keyword>
<dbReference type="SUPFAM" id="SSF56601">
    <property type="entry name" value="beta-lactamase/transpeptidase-like"/>
    <property type="match status" value="1"/>
</dbReference>
<dbReference type="PANTHER" id="PTHR32282">
    <property type="entry name" value="BINDING PROTEIN TRANSPEPTIDASE, PUTATIVE-RELATED"/>
    <property type="match status" value="1"/>
</dbReference>
<name>A0A9C9NDS4_9HYPH</name>
<evidence type="ECO:0000256" key="1">
    <source>
        <dbReference type="ARBA" id="ARBA00022676"/>
    </source>
</evidence>
<dbReference type="Proteomes" id="UP000885680">
    <property type="component" value="Unassembled WGS sequence"/>
</dbReference>
<keyword evidence="2" id="KW-0808">Transferase</keyword>
<evidence type="ECO:0000259" key="3">
    <source>
        <dbReference type="Pfam" id="PF06832"/>
    </source>
</evidence>
<gene>
    <name evidence="4" type="ORF">ENH89_05080</name>
</gene>
<feature type="domain" description="Penicillin-binding C-terminal" evidence="3">
    <location>
        <begin position="99"/>
        <end position="180"/>
    </location>
</feature>
<protein>
    <submittedName>
        <fullName evidence="4">Penicillin-binding protein 1C</fullName>
    </submittedName>
</protein>
<dbReference type="InterPro" id="IPR009647">
    <property type="entry name" value="PBP_C"/>
</dbReference>
<evidence type="ECO:0000313" key="4">
    <source>
        <dbReference type="EMBL" id="HET99735.1"/>
    </source>
</evidence>
<dbReference type="GO" id="GO:0008955">
    <property type="term" value="F:peptidoglycan glycosyltransferase activity"/>
    <property type="evidence" value="ECO:0007669"/>
    <property type="project" value="TreeGrafter"/>
</dbReference>
<proteinExistence type="predicted"/>
<dbReference type="PANTHER" id="PTHR32282:SF15">
    <property type="entry name" value="PENICILLIN-BINDING PROTEIN 1C"/>
    <property type="match status" value="1"/>
</dbReference>
<dbReference type="GO" id="GO:0009252">
    <property type="term" value="P:peptidoglycan biosynthetic process"/>
    <property type="evidence" value="ECO:0007669"/>
    <property type="project" value="TreeGrafter"/>
</dbReference>
<evidence type="ECO:0000256" key="2">
    <source>
        <dbReference type="ARBA" id="ARBA00022679"/>
    </source>
</evidence>
<dbReference type="InterPro" id="IPR012338">
    <property type="entry name" value="Beta-lactam/transpept-like"/>
</dbReference>
<reference evidence="4" key="1">
    <citation type="journal article" date="2020" name="mSystems">
        <title>Genome- and Community-Level Interaction Insights into Carbon Utilization and Element Cycling Functions of Hydrothermarchaeota in Hydrothermal Sediment.</title>
        <authorList>
            <person name="Zhou Z."/>
            <person name="Liu Y."/>
            <person name="Xu W."/>
            <person name="Pan J."/>
            <person name="Luo Z.H."/>
            <person name="Li M."/>
        </authorList>
    </citation>
    <scope>NUCLEOTIDE SEQUENCE</scope>
    <source>
        <strain evidence="4">HyVt-347</strain>
    </source>
</reference>
<sequence length="186" mass="19442">TKGSPGDVAYKTGTSYGYRDAWTVGYDGKHVVGVWLGRADGAPVAGLVGQDSAAPVMRDVFARLGPVTRLPGPPPGILASAGGGLPPPMRRVGRAAELTQAGLLPEIVFPPNAAKVEIGLGRGEGADLFLKVRNGRPPFTWYVDGRPVVRDALERQSNWRASEPGFVDIAVVDAAGAAARSQVFVE</sequence>
<dbReference type="AlphaFoldDB" id="A0A9C9NDS4"/>
<dbReference type="Pfam" id="PF06832">
    <property type="entry name" value="BiPBP_C"/>
    <property type="match status" value="1"/>
</dbReference>
<dbReference type="InterPro" id="IPR050396">
    <property type="entry name" value="Glycosyltr_51/Transpeptidase"/>
</dbReference>